<dbReference type="OrthoDB" id="6399152at2"/>
<dbReference type="Proteomes" id="UP000250079">
    <property type="component" value="Chromosome"/>
</dbReference>
<sequence>MSRAAEKFDDTQRESLPELLEQLRDSDLKHQAAEPLLQACLSIDDVPSNSFMFFFQAGELAIEYGHPELAEKLAIRSLKALPRYGAALRLLGRTMEVQGFQIESEQCHRYILPESIREKYFADSRAAWVELDKAFGARRIQAFPAEKIELSAPLQLHSQVVRELNARAINAPAAFTAQIDGGTIWFDTFNTTVWNVEGGVIEELCRGHTDVVQTSLSGKMPMRVAGRACLLGNRNSRNYYHWMNDILPKLAVLRASGFDLDDIDWFLINPLEHQFQKDTLLHFGIDETRLLHTDSVEHLAADEILIPVYGCNSLGLAQARWNPAFLAQEFAPKELPAAHRKLYVSRGSSGARGVANEEELIVYLQALNFEVVRCETLSIEEQAALFASASVVLGPHGAGFTNTAFCQPDTTVIELYGAHIEPCFWALSALTRCRHVVHHCGTREEHERAAENYHASHDERRNAPIYVDIEQIERILEMAQITG</sequence>
<proteinExistence type="predicted"/>
<dbReference type="InterPro" id="IPR007657">
    <property type="entry name" value="Glycosyltransferase_61"/>
</dbReference>
<gene>
    <name evidence="5" type="ORF">IMCC3135_07560</name>
</gene>
<evidence type="ECO:0000259" key="4">
    <source>
        <dbReference type="Pfam" id="PF04577"/>
    </source>
</evidence>
<name>A0A2Z2NVD2_9GAMM</name>
<keyword evidence="2" id="KW-0808">Transferase</keyword>
<evidence type="ECO:0000313" key="6">
    <source>
        <dbReference type="Proteomes" id="UP000250079"/>
    </source>
</evidence>
<accession>A0A2Z2NVD2</accession>
<reference evidence="5 6" key="1">
    <citation type="submission" date="2016-12" db="EMBL/GenBank/DDBJ databases">
        <authorList>
            <person name="Song W.-J."/>
            <person name="Kurnit D.M."/>
        </authorList>
    </citation>
    <scope>NUCLEOTIDE SEQUENCE [LARGE SCALE GENOMIC DNA]</scope>
    <source>
        <strain evidence="5 6">IMCC3135</strain>
    </source>
</reference>
<dbReference type="AlphaFoldDB" id="A0A2Z2NVD2"/>
<dbReference type="Pfam" id="PF04577">
    <property type="entry name" value="Glyco_transf_61"/>
    <property type="match status" value="1"/>
</dbReference>
<evidence type="ECO:0000256" key="2">
    <source>
        <dbReference type="ARBA" id="ARBA00022679"/>
    </source>
</evidence>
<evidence type="ECO:0000313" key="5">
    <source>
        <dbReference type="EMBL" id="ASJ71617.1"/>
    </source>
</evidence>
<protein>
    <recommendedName>
        <fullName evidence="4">Glycosyltransferase 61 catalytic domain-containing protein</fullName>
    </recommendedName>
</protein>
<dbReference type="EMBL" id="CP018632">
    <property type="protein sequence ID" value="ASJ71617.1"/>
    <property type="molecule type" value="Genomic_DNA"/>
</dbReference>
<feature type="domain" description="Glycosyltransferase 61 catalytic" evidence="4">
    <location>
        <begin position="239"/>
        <end position="413"/>
    </location>
</feature>
<evidence type="ECO:0000256" key="3">
    <source>
        <dbReference type="ARBA" id="ARBA00023180"/>
    </source>
</evidence>
<organism evidence="5 6">
    <name type="scientific">Granulosicoccus antarcticus IMCC3135</name>
    <dbReference type="NCBI Taxonomy" id="1192854"/>
    <lineage>
        <taxon>Bacteria</taxon>
        <taxon>Pseudomonadati</taxon>
        <taxon>Pseudomonadota</taxon>
        <taxon>Gammaproteobacteria</taxon>
        <taxon>Chromatiales</taxon>
        <taxon>Granulosicoccaceae</taxon>
        <taxon>Granulosicoccus</taxon>
    </lineage>
</organism>
<evidence type="ECO:0000256" key="1">
    <source>
        <dbReference type="ARBA" id="ARBA00022676"/>
    </source>
</evidence>
<keyword evidence="6" id="KW-1185">Reference proteome</keyword>
<dbReference type="KEGG" id="gai:IMCC3135_07560"/>
<dbReference type="InterPro" id="IPR049625">
    <property type="entry name" value="Glyco_transf_61_cat"/>
</dbReference>
<keyword evidence="3" id="KW-0325">Glycoprotein</keyword>
<keyword evidence="1" id="KW-0328">Glycosyltransferase</keyword>
<dbReference type="GO" id="GO:0016757">
    <property type="term" value="F:glycosyltransferase activity"/>
    <property type="evidence" value="ECO:0007669"/>
    <property type="project" value="UniProtKB-KW"/>
</dbReference>
<dbReference type="PANTHER" id="PTHR20961">
    <property type="entry name" value="GLYCOSYLTRANSFERASE"/>
    <property type="match status" value="1"/>
</dbReference>
<dbReference type="RefSeq" id="WP_157735823.1">
    <property type="nucleotide sequence ID" value="NZ_CP018632.1"/>
</dbReference>